<protein>
    <submittedName>
        <fullName evidence="1">Uncharacterized protein</fullName>
    </submittedName>
</protein>
<gene>
    <name evidence="1" type="ORF">B0H17DRAFT_954908</name>
</gene>
<reference evidence="1" key="1">
    <citation type="submission" date="2023-03" db="EMBL/GenBank/DDBJ databases">
        <title>Massive genome expansion in bonnet fungi (Mycena s.s.) driven by repeated elements and novel gene families across ecological guilds.</title>
        <authorList>
            <consortium name="Lawrence Berkeley National Laboratory"/>
            <person name="Harder C.B."/>
            <person name="Miyauchi S."/>
            <person name="Viragh M."/>
            <person name="Kuo A."/>
            <person name="Thoen E."/>
            <person name="Andreopoulos B."/>
            <person name="Lu D."/>
            <person name="Skrede I."/>
            <person name="Drula E."/>
            <person name="Henrissat B."/>
            <person name="Morin E."/>
            <person name="Kohler A."/>
            <person name="Barry K."/>
            <person name="LaButti K."/>
            <person name="Morin E."/>
            <person name="Salamov A."/>
            <person name="Lipzen A."/>
            <person name="Mereny Z."/>
            <person name="Hegedus B."/>
            <person name="Baldrian P."/>
            <person name="Stursova M."/>
            <person name="Weitz H."/>
            <person name="Taylor A."/>
            <person name="Grigoriev I.V."/>
            <person name="Nagy L.G."/>
            <person name="Martin F."/>
            <person name="Kauserud H."/>
        </authorList>
    </citation>
    <scope>NUCLEOTIDE SEQUENCE</scope>
    <source>
        <strain evidence="1">CBHHK067</strain>
    </source>
</reference>
<organism evidence="1 2">
    <name type="scientific">Mycena rosella</name>
    <name type="common">Pink bonnet</name>
    <name type="synonym">Agaricus rosellus</name>
    <dbReference type="NCBI Taxonomy" id="1033263"/>
    <lineage>
        <taxon>Eukaryota</taxon>
        <taxon>Fungi</taxon>
        <taxon>Dikarya</taxon>
        <taxon>Basidiomycota</taxon>
        <taxon>Agaricomycotina</taxon>
        <taxon>Agaricomycetes</taxon>
        <taxon>Agaricomycetidae</taxon>
        <taxon>Agaricales</taxon>
        <taxon>Marasmiineae</taxon>
        <taxon>Mycenaceae</taxon>
        <taxon>Mycena</taxon>
    </lineage>
</organism>
<sequence length="79" mass="9147">MVVILRENMRQQTNSPADNSLRTALEKMRYDPKLFSAEFRNVSIITARSSQKDMLNPLGAQRFAADNKQTWWTFAPLTE</sequence>
<dbReference type="Proteomes" id="UP001221757">
    <property type="component" value="Unassembled WGS sequence"/>
</dbReference>
<keyword evidence="2" id="KW-1185">Reference proteome</keyword>
<dbReference type="AlphaFoldDB" id="A0AAD7G5Y2"/>
<proteinExistence type="predicted"/>
<evidence type="ECO:0000313" key="2">
    <source>
        <dbReference type="Proteomes" id="UP001221757"/>
    </source>
</evidence>
<dbReference type="EMBL" id="JARKIE010000273">
    <property type="protein sequence ID" value="KAJ7658990.1"/>
    <property type="molecule type" value="Genomic_DNA"/>
</dbReference>
<accession>A0AAD7G5Y2</accession>
<name>A0AAD7G5Y2_MYCRO</name>
<comment type="caution">
    <text evidence="1">The sequence shown here is derived from an EMBL/GenBank/DDBJ whole genome shotgun (WGS) entry which is preliminary data.</text>
</comment>
<evidence type="ECO:0000313" key="1">
    <source>
        <dbReference type="EMBL" id="KAJ7658990.1"/>
    </source>
</evidence>